<dbReference type="Proteomes" id="UP000200980">
    <property type="component" value="Unassembled WGS sequence"/>
</dbReference>
<feature type="transmembrane region" description="Helical" evidence="1">
    <location>
        <begin position="212"/>
        <end position="240"/>
    </location>
</feature>
<proteinExistence type="predicted"/>
<keyword evidence="3" id="KW-1185">Reference proteome</keyword>
<keyword evidence="1" id="KW-1133">Transmembrane helix</keyword>
<dbReference type="STRING" id="1539051.AL01_09340"/>
<dbReference type="RefSeq" id="WP_077397226.1">
    <property type="nucleotide sequence ID" value="NZ_JATM01000007.1"/>
</dbReference>
<sequence length="293" mass="31481">MTSLSRAAERPSSWPLLLGLCLLSWLFGLALSLPCGVERAVHHWEEQLNDQVVIALPATGNEPSGQTNKLSQALTATFPKAHPTLLPDRDVARILASWSTPWEGPLPRLFTLSYHGEMNTLTTLVHNITPEAIIVPPPPQMAKLAPLMAALRKAASHVALAAGLAAALVVPALLYLAARTIALANRQQQAVLLSLGKAVTTLHHILARRMALTAFLGGLAGIILLLPSLMLITSALRPLLRLPATTGLFPTVPPQSFLPPMLWGTFCLMPFLMALAGWGMTYLVCARQGRHPS</sequence>
<keyword evidence="1" id="KW-0472">Membrane</keyword>
<reference evidence="2 3" key="1">
    <citation type="journal article" date="2016" name="PLoS ONE">
        <title>Whole-Genome Sequence Analysis of Bombella intestini LMG 28161T, a Novel Acetic Acid Bacterium Isolated from the Crop of a Red-Tailed Bumble Bee, Bombus lapidarius.</title>
        <authorList>
            <person name="Li L."/>
            <person name="Illeghems K."/>
            <person name="Van Kerrebroeck S."/>
            <person name="Borremans W."/>
            <person name="Cleenwerck I."/>
            <person name="Smagghe G."/>
            <person name="De Vuyst L."/>
            <person name="Vandamme P."/>
        </authorList>
    </citation>
    <scope>NUCLEOTIDE SEQUENCE [LARGE SCALE GENOMIC DNA]</scope>
    <source>
        <strain evidence="2 3">R-52487</strain>
    </source>
</reference>
<accession>A0A1S8GN06</accession>
<feature type="transmembrane region" description="Helical" evidence="1">
    <location>
        <begin position="158"/>
        <end position="178"/>
    </location>
</feature>
<dbReference type="AlphaFoldDB" id="A0A1S8GN06"/>
<dbReference type="EMBL" id="JATM01000007">
    <property type="protein sequence ID" value="OOL17005.1"/>
    <property type="molecule type" value="Genomic_DNA"/>
</dbReference>
<evidence type="ECO:0000313" key="3">
    <source>
        <dbReference type="Proteomes" id="UP000200980"/>
    </source>
</evidence>
<organism evidence="2 3">
    <name type="scientific">Bombella intestini</name>
    <dbReference type="NCBI Taxonomy" id="1539051"/>
    <lineage>
        <taxon>Bacteria</taxon>
        <taxon>Pseudomonadati</taxon>
        <taxon>Pseudomonadota</taxon>
        <taxon>Alphaproteobacteria</taxon>
        <taxon>Acetobacterales</taxon>
        <taxon>Acetobacteraceae</taxon>
        <taxon>Bombella</taxon>
    </lineage>
</organism>
<name>A0A1S8GN06_9PROT</name>
<keyword evidence="1" id="KW-0812">Transmembrane</keyword>
<evidence type="ECO:0008006" key="4">
    <source>
        <dbReference type="Google" id="ProtNLM"/>
    </source>
</evidence>
<evidence type="ECO:0000313" key="2">
    <source>
        <dbReference type="EMBL" id="OOL17005.1"/>
    </source>
</evidence>
<gene>
    <name evidence="2" type="ORF">AL01_09340</name>
</gene>
<comment type="caution">
    <text evidence="2">The sequence shown here is derived from an EMBL/GenBank/DDBJ whole genome shotgun (WGS) entry which is preliminary data.</text>
</comment>
<feature type="transmembrane region" description="Helical" evidence="1">
    <location>
        <begin position="260"/>
        <end position="285"/>
    </location>
</feature>
<protein>
    <recommendedName>
        <fullName evidence="4">Cell division protein FtsX</fullName>
    </recommendedName>
</protein>
<dbReference type="OrthoDB" id="9993023at2"/>
<evidence type="ECO:0000256" key="1">
    <source>
        <dbReference type="SAM" id="Phobius"/>
    </source>
</evidence>